<name>A0A4Y3V8Y9_9ACTN</name>
<reference evidence="2 3" key="1">
    <citation type="submission" date="2019-06" db="EMBL/GenBank/DDBJ databases">
        <title>Whole genome shotgun sequence of Streptomyces spinoverrucosus NBRC 14228.</title>
        <authorList>
            <person name="Hosoyama A."/>
            <person name="Uohara A."/>
            <person name="Ohji S."/>
            <person name="Ichikawa N."/>
        </authorList>
    </citation>
    <scope>NUCLEOTIDE SEQUENCE [LARGE SCALE GENOMIC DNA]</scope>
    <source>
        <strain evidence="2 3">NBRC 14228</strain>
    </source>
</reference>
<proteinExistence type="predicted"/>
<dbReference type="Proteomes" id="UP000317881">
    <property type="component" value="Unassembled WGS sequence"/>
</dbReference>
<gene>
    <name evidence="2" type="ORF">SSP24_02230</name>
</gene>
<dbReference type="AlphaFoldDB" id="A0A4Y3V8Y9"/>
<feature type="region of interest" description="Disordered" evidence="1">
    <location>
        <begin position="1"/>
        <end position="68"/>
    </location>
</feature>
<dbReference type="RefSeq" id="WP_141306636.1">
    <property type="nucleotide sequence ID" value="NZ_BJND01000003.1"/>
</dbReference>
<feature type="compositionally biased region" description="Basic and acidic residues" evidence="1">
    <location>
        <begin position="1"/>
        <end position="51"/>
    </location>
</feature>
<protein>
    <submittedName>
        <fullName evidence="2">Uncharacterized protein</fullName>
    </submittedName>
</protein>
<accession>A0A4Y3V8Y9</accession>
<sequence>MTKSDQNGKHPEDKNPEEHAETAREKVLREIRDAKPRDAQSPEESGHRGEAGDAITPNTEAQEQSQGD</sequence>
<comment type="caution">
    <text evidence="2">The sequence shown here is derived from an EMBL/GenBank/DDBJ whole genome shotgun (WGS) entry which is preliminary data.</text>
</comment>
<evidence type="ECO:0000256" key="1">
    <source>
        <dbReference type="SAM" id="MobiDB-lite"/>
    </source>
</evidence>
<dbReference type="OrthoDB" id="4290816at2"/>
<feature type="compositionally biased region" description="Polar residues" evidence="1">
    <location>
        <begin position="56"/>
        <end position="68"/>
    </location>
</feature>
<evidence type="ECO:0000313" key="3">
    <source>
        <dbReference type="Proteomes" id="UP000317881"/>
    </source>
</evidence>
<dbReference type="EMBL" id="BJND01000003">
    <property type="protein sequence ID" value="GEC02568.1"/>
    <property type="molecule type" value="Genomic_DNA"/>
</dbReference>
<evidence type="ECO:0000313" key="2">
    <source>
        <dbReference type="EMBL" id="GEC02568.1"/>
    </source>
</evidence>
<organism evidence="2 3">
    <name type="scientific">Streptomyces spinoverrucosus</name>
    <dbReference type="NCBI Taxonomy" id="284043"/>
    <lineage>
        <taxon>Bacteria</taxon>
        <taxon>Bacillati</taxon>
        <taxon>Actinomycetota</taxon>
        <taxon>Actinomycetes</taxon>
        <taxon>Kitasatosporales</taxon>
        <taxon>Streptomycetaceae</taxon>
        <taxon>Streptomyces</taxon>
    </lineage>
</organism>
<keyword evidence="3" id="KW-1185">Reference proteome</keyword>